<dbReference type="Gene3D" id="3.30.10.20">
    <property type="match status" value="5"/>
</dbReference>
<evidence type="ECO:0000256" key="4">
    <source>
        <dbReference type="ARBA" id="ARBA00022741"/>
    </source>
</evidence>
<evidence type="ECO:0000313" key="12">
    <source>
        <dbReference type="EMBL" id="MDR7356156.1"/>
    </source>
</evidence>
<keyword evidence="9" id="KW-1133">Transmembrane helix</keyword>
<feature type="domain" description="PASTA" evidence="11">
    <location>
        <begin position="460"/>
        <end position="526"/>
    </location>
</feature>
<dbReference type="InterPro" id="IPR011009">
    <property type="entry name" value="Kinase-like_dom_sf"/>
</dbReference>
<dbReference type="Proteomes" id="UP001183619">
    <property type="component" value="Unassembled WGS sequence"/>
</dbReference>
<feature type="transmembrane region" description="Helical" evidence="9">
    <location>
        <begin position="437"/>
        <end position="458"/>
    </location>
</feature>
<dbReference type="GO" id="GO:0004674">
    <property type="term" value="F:protein serine/threonine kinase activity"/>
    <property type="evidence" value="ECO:0007669"/>
    <property type="project" value="UniProtKB-EC"/>
</dbReference>
<dbReference type="PANTHER" id="PTHR43289:SF34">
    <property type="entry name" value="SERINE_THREONINE-PROTEIN KINASE YBDM-RELATED"/>
    <property type="match status" value="1"/>
</dbReference>
<keyword evidence="6" id="KW-0067">ATP-binding</keyword>
<reference evidence="12 13" key="1">
    <citation type="submission" date="2023-07" db="EMBL/GenBank/DDBJ databases">
        <title>Sequencing the genomes of 1000 actinobacteria strains.</title>
        <authorList>
            <person name="Klenk H.-P."/>
        </authorList>
    </citation>
    <scope>NUCLEOTIDE SEQUENCE [LARGE SCALE GENOMIC DNA]</scope>
    <source>
        <strain evidence="12 13">DSM 44508</strain>
    </source>
</reference>
<keyword evidence="9" id="KW-0812">Transmembrane</keyword>
<comment type="catalytic activity">
    <reaction evidence="7">
        <text>L-threonyl-[protein] + ATP = O-phospho-L-threonyl-[protein] + ADP + H(+)</text>
        <dbReference type="Rhea" id="RHEA:46608"/>
        <dbReference type="Rhea" id="RHEA-COMP:11060"/>
        <dbReference type="Rhea" id="RHEA-COMP:11605"/>
        <dbReference type="ChEBI" id="CHEBI:15378"/>
        <dbReference type="ChEBI" id="CHEBI:30013"/>
        <dbReference type="ChEBI" id="CHEBI:30616"/>
        <dbReference type="ChEBI" id="CHEBI:61977"/>
        <dbReference type="ChEBI" id="CHEBI:456216"/>
        <dbReference type="EC" id="2.7.11.1"/>
    </reaction>
</comment>
<evidence type="ECO:0000256" key="8">
    <source>
        <dbReference type="ARBA" id="ARBA00048679"/>
    </source>
</evidence>
<evidence type="ECO:0000256" key="6">
    <source>
        <dbReference type="ARBA" id="ARBA00022840"/>
    </source>
</evidence>
<evidence type="ECO:0000256" key="9">
    <source>
        <dbReference type="SAM" id="Phobius"/>
    </source>
</evidence>
<comment type="caution">
    <text evidence="12">The sequence shown here is derived from an EMBL/GenBank/DDBJ whole genome shotgun (WGS) entry which is preliminary data.</text>
</comment>
<dbReference type="InterPro" id="IPR000719">
    <property type="entry name" value="Prot_kinase_dom"/>
</dbReference>
<keyword evidence="4" id="KW-0547">Nucleotide-binding</keyword>
<dbReference type="Pfam" id="PF00069">
    <property type="entry name" value="Pkinase"/>
    <property type="match status" value="1"/>
</dbReference>
<evidence type="ECO:0000256" key="7">
    <source>
        <dbReference type="ARBA" id="ARBA00047899"/>
    </source>
</evidence>
<feature type="domain" description="PASTA" evidence="11">
    <location>
        <begin position="591"/>
        <end position="657"/>
    </location>
</feature>
<evidence type="ECO:0000256" key="1">
    <source>
        <dbReference type="ARBA" id="ARBA00012513"/>
    </source>
</evidence>
<gene>
    <name evidence="12" type="ORF">J2S37_002694</name>
</gene>
<keyword evidence="9" id="KW-0472">Membrane</keyword>
<keyword evidence="5 12" id="KW-0418">Kinase</keyword>
<dbReference type="EC" id="2.7.11.1" evidence="1"/>
<dbReference type="PROSITE" id="PS50011">
    <property type="entry name" value="PROTEIN_KINASE_DOM"/>
    <property type="match status" value="1"/>
</dbReference>
<keyword evidence="2" id="KW-0723">Serine/threonine-protein kinase</keyword>
<dbReference type="InterPro" id="IPR008271">
    <property type="entry name" value="Ser/Thr_kinase_AS"/>
</dbReference>
<dbReference type="CDD" id="cd14014">
    <property type="entry name" value="STKc_PknB_like"/>
    <property type="match status" value="1"/>
</dbReference>
<protein>
    <recommendedName>
        <fullName evidence="1">non-specific serine/threonine protein kinase</fullName>
        <ecNumber evidence="1">2.7.11.1</ecNumber>
    </recommendedName>
</protein>
<dbReference type="RefSeq" id="WP_277104990.1">
    <property type="nucleotide sequence ID" value="NZ_BAAAJS010000033.1"/>
</dbReference>
<dbReference type="Pfam" id="PF03793">
    <property type="entry name" value="PASTA"/>
    <property type="match status" value="5"/>
</dbReference>
<dbReference type="CDD" id="cd06577">
    <property type="entry name" value="PASTA_pknB"/>
    <property type="match status" value="5"/>
</dbReference>
<evidence type="ECO:0000259" key="11">
    <source>
        <dbReference type="PROSITE" id="PS51178"/>
    </source>
</evidence>
<comment type="catalytic activity">
    <reaction evidence="8">
        <text>L-seryl-[protein] + ATP = O-phospho-L-seryl-[protein] + ADP + H(+)</text>
        <dbReference type="Rhea" id="RHEA:17989"/>
        <dbReference type="Rhea" id="RHEA-COMP:9863"/>
        <dbReference type="Rhea" id="RHEA-COMP:11604"/>
        <dbReference type="ChEBI" id="CHEBI:15378"/>
        <dbReference type="ChEBI" id="CHEBI:29999"/>
        <dbReference type="ChEBI" id="CHEBI:30616"/>
        <dbReference type="ChEBI" id="CHEBI:83421"/>
        <dbReference type="ChEBI" id="CHEBI:456216"/>
        <dbReference type="EC" id="2.7.11.1"/>
    </reaction>
</comment>
<evidence type="ECO:0000256" key="2">
    <source>
        <dbReference type="ARBA" id="ARBA00022527"/>
    </source>
</evidence>
<dbReference type="SUPFAM" id="SSF56112">
    <property type="entry name" value="Protein kinase-like (PK-like)"/>
    <property type="match status" value="1"/>
</dbReference>
<feature type="domain" description="Protein kinase" evidence="10">
    <location>
        <begin position="13"/>
        <end position="280"/>
    </location>
</feature>
<keyword evidence="13" id="KW-1185">Reference proteome</keyword>
<evidence type="ECO:0000313" key="13">
    <source>
        <dbReference type="Proteomes" id="UP001183619"/>
    </source>
</evidence>
<dbReference type="SMART" id="SM00220">
    <property type="entry name" value="S_TKc"/>
    <property type="match status" value="1"/>
</dbReference>
<organism evidence="12 13">
    <name type="scientific">Corynebacterium felinum</name>
    <dbReference type="NCBI Taxonomy" id="131318"/>
    <lineage>
        <taxon>Bacteria</taxon>
        <taxon>Bacillati</taxon>
        <taxon>Actinomycetota</taxon>
        <taxon>Actinomycetes</taxon>
        <taxon>Mycobacteriales</taxon>
        <taxon>Corynebacteriaceae</taxon>
        <taxon>Corynebacterium</taxon>
    </lineage>
</organism>
<name>A0ABU2BD22_9CORY</name>
<dbReference type="Gene3D" id="3.30.200.20">
    <property type="entry name" value="Phosphorylase Kinase, domain 1"/>
    <property type="match status" value="1"/>
</dbReference>
<dbReference type="PROSITE" id="PS00108">
    <property type="entry name" value="PROTEIN_KINASE_ST"/>
    <property type="match status" value="1"/>
</dbReference>
<dbReference type="PANTHER" id="PTHR43289">
    <property type="entry name" value="MITOGEN-ACTIVATED PROTEIN KINASE KINASE KINASE 20-RELATED"/>
    <property type="match status" value="1"/>
</dbReference>
<dbReference type="PROSITE" id="PS51178">
    <property type="entry name" value="PASTA"/>
    <property type="match status" value="3"/>
</dbReference>
<accession>A0ABU2BD22</accession>
<dbReference type="Gene3D" id="1.10.510.10">
    <property type="entry name" value="Transferase(Phosphotransferase) domain 1"/>
    <property type="match status" value="1"/>
</dbReference>
<keyword evidence="3 12" id="KW-0808">Transferase</keyword>
<dbReference type="InterPro" id="IPR005543">
    <property type="entry name" value="PASTA_dom"/>
</dbReference>
<evidence type="ECO:0000256" key="5">
    <source>
        <dbReference type="ARBA" id="ARBA00022777"/>
    </source>
</evidence>
<feature type="domain" description="PASTA" evidence="11">
    <location>
        <begin position="724"/>
        <end position="786"/>
    </location>
</feature>
<evidence type="ECO:0000256" key="3">
    <source>
        <dbReference type="ARBA" id="ARBA00022679"/>
    </source>
</evidence>
<dbReference type="SMART" id="SM00740">
    <property type="entry name" value="PASTA"/>
    <property type="match status" value="5"/>
</dbReference>
<dbReference type="EMBL" id="JAVDYF010000001">
    <property type="protein sequence ID" value="MDR7356156.1"/>
    <property type="molecule type" value="Genomic_DNA"/>
</dbReference>
<evidence type="ECO:0000259" key="10">
    <source>
        <dbReference type="PROSITE" id="PS50011"/>
    </source>
</evidence>
<proteinExistence type="predicted"/>
<sequence>MQLKMGELLEGRYRIEAPIARGGMSTVYRCLDTRLGRHVAAKVMDARYVHDPVFRQRFRREARSMARLSHPNLVGVYDFSSEGEHIFLIMELITGGTLRELLAERGPMPPHAAVAVMRAVLTGLRVVHEANMVHRDLKPDNILISATHQVKLSDFGLVRAASASTVASNQIVGTVSYLSPEQVTGDDITEASDVYSAGIVLFELLTGSTPFRGENQIEHAYARLDSPVPAPSSKISGIPKLIDELVASACAFDPNERFADATEFLAALDDVAYELALPAFTVPVPQNAAAFRAATEMISTDDHTEMFTTAIPKQDPSAEGVTEVITDPDQLEMPTTVFPPTPPVAGTGSVPEETGVLDAHGFPVNPQGAHAAGSTAPAAGAAAGAGAAAASLSPETAMQPRITPDVHNRAVEPMPDFAPAAVENTKPEVSNRGKVGLVLWLIVAMVLTCCVAVGAWWYGSGRYGEIPQVLGMEKTAATAALQEAGFSSEVSLIYHDEIPAESAIGTNPSAGSSTVKGDVVTLLVSRGKPTVPAFEKVKDYPSVLAEHSLTAAEGGEEYSDTVPVGEIVRVEPAVGTEVNTKTQVTVFRSKGPEPINIPSVRDRDADEAVQMLEEAGFKVEIQHRFDEQVQGDRAIETSPEAGTAHPKGSSVTVVISTASVIPEVEGMSESEARSALAEAGVRVEAVTRASDSNISGASASEVHTVIPAPGTLIDGSTTPVTIVLVAEVDVPNVVGKRVSEARRILHDAGFQVKLPSGATGRSRVYYQSPSSFSSAVPGSDIELSTF</sequence>